<comment type="similarity">
    <text evidence="3">Belongs to the bacterial histone-like protein family.</text>
</comment>
<dbReference type="PRINTS" id="PR01727">
    <property type="entry name" value="DNABINDINGHU"/>
</dbReference>
<dbReference type="AlphaFoldDB" id="A0A0N8GRA5"/>
<evidence type="ECO:0000256" key="1">
    <source>
        <dbReference type="ARBA" id="ARBA00023067"/>
    </source>
</evidence>
<gene>
    <name evidence="4" type="ORF">SE18_13715</name>
</gene>
<dbReference type="Proteomes" id="UP000050277">
    <property type="component" value="Unassembled WGS sequence"/>
</dbReference>
<protein>
    <submittedName>
        <fullName evidence="4">Integration host factor</fullName>
    </submittedName>
</protein>
<dbReference type="STRING" id="70996.SE18_13715"/>
<dbReference type="GO" id="GO:0003677">
    <property type="term" value="F:DNA binding"/>
    <property type="evidence" value="ECO:0007669"/>
    <property type="project" value="UniProtKB-KW"/>
</dbReference>
<reference evidence="4 5" key="1">
    <citation type="submission" date="2015-07" db="EMBL/GenBank/DDBJ databases">
        <title>Whole genome sequence of Herpetosiphon geysericola DSM 7119.</title>
        <authorList>
            <person name="Hemp J."/>
            <person name="Ward L.M."/>
            <person name="Pace L.A."/>
            <person name="Fischer W.W."/>
        </authorList>
    </citation>
    <scope>NUCLEOTIDE SEQUENCE [LARGE SCALE GENOMIC DNA]</scope>
    <source>
        <strain evidence="4 5">DSM 7119</strain>
    </source>
</reference>
<dbReference type="RefSeq" id="WP_054535028.1">
    <property type="nucleotide sequence ID" value="NZ_LGKP01000022.1"/>
</dbReference>
<dbReference type="OrthoDB" id="9799835at2"/>
<name>A0A0N8GRA5_9CHLR</name>
<dbReference type="EMBL" id="LGKP01000022">
    <property type="protein sequence ID" value="KPL85954.1"/>
    <property type="molecule type" value="Genomic_DNA"/>
</dbReference>
<dbReference type="PANTHER" id="PTHR33175">
    <property type="entry name" value="DNA-BINDING PROTEIN HU"/>
    <property type="match status" value="1"/>
</dbReference>
<dbReference type="PANTHER" id="PTHR33175:SF3">
    <property type="entry name" value="DNA-BINDING PROTEIN HU-BETA"/>
    <property type="match status" value="1"/>
</dbReference>
<evidence type="ECO:0000256" key="3">
    <source>
        <dbReference type="RuleBase" id="RU003939"/>
    </source>
</evidence>
<dbReference type="GO" id="GO:0005829">
    <property type="term" value="C:cytosol"/>
    <property type="evidence" value="ECO:0007669"/>
    <property type="project" value="TreeGrafter"/>
</dbReference>
<dbReference type="InterPro" id="IPR020816">
    <property type="entry name" value="Histone-like_DNA-bd_CS"/>
</dbReference>
<evidence type="ECO:0000313" key="4">
    <source>
        <dbReference type="EMBL" id="KPL85954.1"/>
    </source>
</evidence>
<organism evidence="4 5">
    <name type="scientific">Herpetosiphon geysericola</name>
    <dbReference type="NCBI Taxonomy" id="70996"/>
    <lineage>
        <taxon>Bacteria</taxon>
        <taxon>Bacillati</taxon>
        <taxon>Chloroflexota</taxon>
        <taxon>Chloroflexia</taxon>
        <taxon>Herpetosiphonales</taxon>
        <taxon>Herpetosiphonaceae</taxon>
        <taxon>Herpetosiphon</taxon>
    </lineage>
</organism>
<proteinExistence type="inferred from homology"/>
<dbReference type="SMART" id="SM00411">
    <property type="entry name" value="BHL"/>
    <property type="match status" value="1"/>
</dbReference>
<comment type="caution">
    <text evidence="4">The sequence shown here is derived from an EMBL/GenBank/DDBJ whole genome shotgun (WGS) entry which is preliminary data.</text>
</comment>
<accession>A0A0N8GRA5</accession>
<dbReference type="InterPro" id="IPR010992">
    <property type="entry name" value="IHF-like_DNA-bd_dom_sf"/>
</dbReference>
<dbReference type="InterPro" id="IPR000119">
    <property type="entry name" value="Hist_DNA-bd"/>
</dbReference>
<dbReference type="GO" id="GO:0030261">
    <property type="term" value="P:chromosome condensation"/>
    <property type="evidence" value="ECO:0007669"/>
    <property type="project" value="UniProtKB-KW"/>
</dbReference>
<keyword evidence="1" id="KW-0226">DNA condensation</keyword>
<dbReference type="CDD" id="cd13831">
    <property type="entry name" value="HU"/>
    <property type="match status" value="1"/>
</dbReference>
<evidence type="ECO:0000313" key="5">
    <source>
        <dbReference type="Proteomes" id="UP000050277"/>
    </source>
</evidence>
<dbReference type="Gene3D" id="4.10.520.10">
    <property type="entry name" value="IHF-like DNA-binding proteins"/>
    <property type="match status" value="1"/>
</dbReference>
<dbReference type="SUPFAM" id="SSF47729">
    <property type="entry name" value="IHF-like DNA-binding proteins"/>
    <property type="match status" value="1"/>
</dbReference>
<keyword evidence="2" id="KW-0238">DNA-binding</keyword>
<sequence length="92" mass="9792">MHQSDLIKAIAEKSGLNQAQAGKAVNALLESITEALAAGDRVVLTGFGTFEVRERQARTGFNPKTREPLEIPATRAPAFSAGSNLKKAVTEK</sequence>
<dbReference type="Pfam" id="PF00216">
    <property type="entry name" value="Bac_DNA_binding"/>
    <property type="match status" value="1"/>
</dbReference>
<dbReference type="PROSITE" id="PS00045">
    <property type="entry name" value="HISTONE_LIKE"/>
    <property type="match status" value="1"/>
</dbReference>
<dbReference type="GO" id="GO:0030527">
    <property type="term" value="F:structural constituent of chromatin"/>
    <property type="evidence" value="ECO:0007669"/>
    <property type="project" value="InterPro"/>
</dbReference>
<keyword evidence="5" id="KW-1185">Reference proteome</keyword>
<evidence type="ECO:0000256" key="2">
    <source>
        <dbReference type="ARBA" id="ARBA00023125"/>
    </source>
</evidence>